<keyword evidence="2" id="KW-1185">Reference proteome</keyword>
<dbReference type="EMBL" id="CP023777">
    <property type="protein sequence ID" value="ATL47885.1"/>
    <property type="molecule type" value="Genomic_DNA"/>
</dbReference>
<evidence type="ECO:0000313" key="2">
    <source>
        <dbReference type="Proteomes" id="UP000220133"/>
    </source>
</evidence>
<name>A0A291QVC0_9BACT</name>
<reference evidence="1 2" key="1">
    <citation type="submission" date="2017-10" db="EMBL/GenBank/DDBJ databases">
        <title>Paenichitinophaga pekingensis gen. nov., sp. nov., isolated from activated sludge.</title>
        <authorList>
            <person name="Jin D."/>
            <person name="Kong X."/>
            <person name="Deng Y."/>
            <person name="Bai Z."/>
        </authorList>
    </citation>
    <scope>NUCLEOTIDE SEQUENCE [LARGE SCALE GENOMIC DNA]</scope>
    <source>
        <strain evidence="1 2">13</strain>
    </source>
</reference>
<accession>A0A291QVC0</accession>
<dbReference type="KEGG" id="cbae:COR50_12315"/>
<proteinExistence type="predicted"/>
<gene>
    <name evidence="1" type="ORF">COR50_12315</name>
</gene>
<evidence type="ECO:0000313" key="1">
    <source>
        <dbReference type="EMBL" id="ATL47885.1"/>
    </source>
</evidence>
<protein>
    <submittedName>
        <fullName evidence="1">Uncharacterized protein</fullName>
    </submittedName>
</protein>
<dbReference type="Proteomes" id="UP000220133">
    <property type="component" value="Chromosome"/>
</dbReference>
<sequence>MRYNKNNYYASYSQNCLMNGNAPKGNRGDYPKIYNDKISYIFGFCPPNAFTGWRLEILNSSFLQVSNESGFHHSAPALKFIFNKNKYIKI</sequence>
<dbReference type="AlphaFoldDB" id="A0A291QVC0"/>
<organism evidence="1 2">
    <name type="scientific">Chitinophaga caeni</name>
    <dbReference type="NCBI Taxonomy" id="2029983"/>
    <lineage>
        <taxon>Bacteria</taxon>
        <taxon>Pseudomonadati</taxon>
        <taxon>Bacteroidota</taxon>
        <taxon>Chitinophagia</taxon>
        <taxon>Chitinophagales</taxon>
        <taxon>Chitinophagaceae</taxon>
        <taxon>Chitinophaga</taxon>
    </lineage>
</organism>